<dbReference type="EMBL" id="UOEL01000028">
    <property type="protein sequence ID" value="VAW10636.1"/>
    <property type="molecule type" value="Genomic_DNA"/>
</dbReference>
<reference evidence="1" key="1">
    <citation type="submission" date="2018-06" db="EMBL/GenBank/DDBJ databases">
        <authorList>
            <person name="Zhirakovskaya E."/>
        </authorList>
    </citation>
    <scope>NUCLEOTIDE SEQUENCE</scope>
</reference>
<evidence type="ECO:0000313" key="1">
    <source>
        <dbReference type="EMBL" id="VAW10636.1"/>
    </source>
</evidence>
<accession>A0A3B0TU96</accession>
<proteinExistence type="predicted"/>
<protein>
    <submittedName>
        <fullName evidence="1">Uncharacterized protein</fullName>
    </submittedName>
</protein>
<gene>
    <name evidence="1" type="ORF">MNBD_BACTEROID03-2656</name>
</gene>
<organism evidence="1">
    <name type="scientific">hydrothermal vent metagenome</name>
    <dbReference type="NCBI Taxonomy" id="652676"/>
    <lineage>
        <taxon>unclassified sequences</taxon>
        <taxon>metagenomes</taxon>
        <taxon>ecological metagenomes</taxon>
    </lineage>
</organism>
<dbReference type="AlphaFoldDB" id="A0A3B0TU96"/>
<sequence length="75" mass="8621">MVDKLIQIALYKKGSKKNLGVFLGFPEKYATQRVNKIIENQNFKMEILKKLLTAAEVEAYMDMAITAEHDKIFAK</sequence>
<name>A0A3B0TU96_9ZZZZ</name>